<dbReference type="Proteomes" id="UP000183404">
    <property type="component" value="Unassembled WGS sequence"/>
</dbReference>
<evidence type="ECO:0000313" key="2">
    <source>
        <dbReference type="Proteomes" id="UP000183404"/>
    </source>
</evidence>
<evidence type="ECO:0000313" key="1">
    <source>
        <dbReference type="EMBL" id="SDG19041.1"/>
    </source>
</evidence>
<organism evidence="1 2">
    <name type="scientific">Thermoanaerobacter thermohydrosulfuricus</name>
    <name type="common">Clostridium thermohydrosulfuricum</name>
    <dbReference type="NCBI Taxonomy" id="1516"/>
    <lineage>
        <taxon>Bacteria</taxon>
        <taxon>Bacillati</taxon>
        <taxon>Bacillota</taxon>
        <taxon>Clostridia</taxon>
        <taxon>Thermoanaerobacterales</taxon>
        <taxon>Thermoanaerobacteraceae</taxon>
        <taxon>Thermoanaerobacter</taxon>
    </lineage>
</organism>
<protein>
    <submittedName>
        <fullName evidence="1">DNA-sulfur modification-associated</fullName>
    </submittedName>
</protein>
<dbReference type="RefSeq" id="WP_074592688.1">
    <property type="nucleotide sequence ID" value="NZ_FNBS01000049.1"/>
</dbReference>
<dbReference type="InterPro" id="IPR017642">
    <property type="entry name" value="DNA_S_mod_DndB"/>
</dbReference>
<accession>A0A1G7S7S9</accession>
<proteinExistence type="predicted"/>
<sequence length="437" mass="51030">MKVEPRELYNSLNAMIKMYGKNNKVLEEVTNLLIKRGIPRGYAKKILMGITPVEILDRAILYVVTSAFYQVTNESIVNIEKYFTDEEIKEGEKFQYITEKKESFPVVFEDVLKVSDDYYITTLTAQKIKELYDGFVVTYNKETQRNTIARRIRNSVIEMINVNWKSVKEIEEEILKGLFITNAITFNILKNGEEEFEYDEKNRTLTVYKGEIDILDGFHRSLGMINAVSVNPEVQYITAVNITNFDIEKARRFIVQEDKKNKIAKKHIEAYKETLENIIVRKINESPNCDLKGKITTNGRLIQFNQALVEFEVLAQAIKYHFDIKTQREANQIADYLIEGFNEIIGLYPDEFLDNYAKVKQRSIINHNYTFIGYVALLAKLRESSQWKEKLRKTLEKIDFSIKNPDWEAIGLFNDRLTIKVIESISKYFTDKIVKEG</sequence>
<reference evidence="1 2" key="1">
    <citation type="submission" date="2016-10" db="EMBL/GenBank/DDBJ databases">
        <authorList>
            <person name="de Groot N.N."/>
        </authorList>
    </citation>
    <scope>NUCLEOTIDE SEQUENCE [LARGE SCALE GENOMIC DNA]</scope>
    <source>
        <strain evidence="1 2">DSM 569</strain>
    </source>
</reference>
<dbReference type="EMBL" id="FNBS01000049">
    <property type="protein sequence ID" value="SDG19041.1"/>
    <property type="molecule type" value="Genomic_DNA"/>
</dbReference>
<dbReference type="AlphaFoldDB" id="A0A1G7S7S9"/>
<dbReference type="Pfam" id="PF14072">
    <property type="entry name" value="DndB"/>
    <property type="match status" value="1"/>
</dbReference>
<name>A0A1G7S7S9_THETY</name>
<gene>
    <name evidence="1" type="ORF">SAMN04244560_01930</name>
</gene>